<comment type="catalytic activity">
    <reaction evidence="1">
        <text>Hydrolysis of alkylated DNA, releasing 3-methyladenine, 3-methylguanine, 7-methylguanine and 7-methyladenine.</text>
        <dbReference type="EC" id="3.2.2.21"/>
    </reaction>
</comment>
<evidence type="ECO:0000256" key="13">
    <source>
        <dbReference type="ARBA" id="ARBA00023204"/>
    </source>
</evidence>
<dbReference type="CDD" id="cd00056">
    <property type="entry name" value="ENDO3c"/>
    <property type="match status" value="1"/>
</dbReference>
<dbReference type="InterPro" id="IPR023170">
    <property type="entry name" value="HhH_base_excis_C"/>
</dbReference>
<dbReference type="PROSITE" id="PS00041">
    <property type="entry name" value="HTH_ARAC_FAMILY_1"/>
    <property type="match status" value="1"/>
</dbReference>
<dbReference type="InterPro" id="IPR004026">
    <property type="entry name" value="Ada_DNA_repair_Zn-bd"/>
</dbReference>
<evidence type="ECO:0000256" key="6">
    <source>
        <dbReference type="ARBA" id="ARBA00022723"/>
    </source>
</evidence>
<dbReference type="Gene3D" id="1.10.10.60">
    <property type="entry name" value="Homeodomain-like"/>
    <property type="match status" value="1"/>
</dbReference>
<reference evidence="16" key="1">
    <citation type="journal article" date="2019" name="Int. J. Syst. Evol. Microbiol.">
        <title>The Global Catalogue of Microorganisms (GCM) 10K type strain sequencing project: providing services to taxonomists for standard genome sequencing and annotation.</title>
        <authorList>
            <consortium name="The Broad Institute Genomics Platform"/>
            <consortium name="The Broad Institute Genome Sequencing Center for Infectious Disease"/>
            <person name="Wu L."/>
            <person name="Ma J."/>
        </authorList>
    </citation>
    <scope>NUCLEOTIDE SEQUENCE [LARGE SCALE GENOMIC DNA]</scope>
    <source>
        <strain evidence="16">JCM 6238</strain>
    </source>
</reference>
<protein>
    <recommendedName>
        <fullName evidence="3">DNA-3-methyladenine glycosylase II</fullName>
        <ecNumber evidence="3">3.2.2.21</ecNumber>
    </recommendedName>
</protein>
<evidence type="ECO:0000256" key="12">
    <source>
        <dbReference type="ARBA" id="ARBA00023163"/>
    </source>
</evidence>
<dbReference type="SUPFAM" id="SSF48150">
    <property type="entry name" value="DNA-glycosylase"/>
    <property type="match status" value="1"/>
</dbReference>
<dbReference type="InterPro" id="IPR018060">
    <property type="entry name" value="HTH_AraC"/>
</dbReference>
<dbReference type="SMART" id="SM00342">
    <property type="entry name" value="HTH_ARAC"/>
    <property type="match status" value="1"/>
</dbReference>
<feature type="domain" description="HTH araC/xylS-type" evidence="14">
    <location>
        <begin position="102"/>
        <end position="200"/>
    </location>
</feature>
<evidence type="ECO:0000256" key="8">
    <source>
        <dbReference type="ARBA" id="ARBA00022833"/>
    </source>
</evidence>
<evidence type="ECO:0000256" key="4">
    <source>
        <dbReference type="ARBA" id="ARBA00022603"/>
    </source>
</evidence>
<dbReference type="PROSITE" id="PS01124">
    <property type="entry name" value="HTH_ARAC_FAMILY_2"/>
    <property type="match status" value="1"/>
</dbReference>
<evidence type="ECO:0000256" key="1">
    <source>
        <dbReference type="ARBA" id="ARBA00000086"/>
    </source>
</evidence>
<dbReference type="Proteomes" id="UP001501584">
    <property type="component" value="Unassembled WGS sequence"/>
</dbReference>
<keyword evidence="12" id="KW-0804">Transcription</keyword>
<evidence type="ECO:0000256" key="7">
    <source>
        <dbReference type="ARBA" id="ARBA00022763"/>
    </source>
</evidence>
<gene>
    <name evidence="15" type="ORF">GCM10010403_22280</name>
</gene>
<name>A0ABP5SFS3_9ACTN</name>
<keyword evidence="10" id="KW-0238">DNA-binding</keyword>
<dbReference type="EC" id="3.2.2.21" evidence="3"/>
<evidence type="ECO:0000313" key="15">
    <source>
        <dbReference type="EMBL" id="GAA2330155.1"/>
    </source>
</evidence>
<keyword evidence="7" id="KW-0227">DNA damage</keyword>
<dbReference type="SUPFAM" id="SSF46689">
    <property type="entry name" value="Homeodomain-like"/>
    <property type="match status" value="1"/>
</dbReference>
<dbReference type="SMART" id="SM01009">
    <property type="entry name" value="AlkA_N"/>
    <property type="match status" value="1"/>
</dbReference>
<dbReference type="PANTHER" id="PTHR43003:SF13">
    <property type="entry name" value="DNA-3-METHYLADENINE GLYCOSYLASE 2"/>
    <property type="match status" value="1"/>
</dbReference>
<keyword evidence="13" id="KW-0234">DNA repair</keyword>
<evidence type="ECO:0000256" key="11">
    <source>
        <dbReference type="ARBA" id="ARBA00023159"/>
    </source>
</evidence>
<dbReference type="Pfam" id="PF06029">
    <property type="entry name" value="AlkA_N"/>
    <property type="match status" value="1"/>
</dbReference>
<evidence type="ECO:0000259" key="14">
    <source>
        <dbReference type="PROSITE" id="PS01124"/>
    </source>
</evidence>
<evidence type="ECO:0000256" key="3">
    <source>
        <dbReference type="ARBA" id="ARBA00012000"/>
    </source>
</evidence>
<sequence length="514" mass="54667">MSDPAGSLEGMDFHAIIGDEERMQAAVAGRDARFDGWVFLAVTSTRIYCRPSCPAVKPKREHQRFYASAAAAQEAGYRACKRCRPDASPGSPAWDWRSDVCARAMRLIGEGVVDRDGAAGLAQRLGYSLRQLERLLIAEVGAGPAALARAQRAQVARTLIENTDLPMGQVAFAAGFASIRAFNRVVADVFACSPTELRIKTQSTKARGGTATGGGAITLRLAYREPFEPSNLFGHLAAAAAPGVEEWHDGAYRRTLRLPHGPGTAALRPGPGYIECRLRVSDLRDVTAAVARCRRALDLDADPQAPMEALAADPVLAPLVAKTPGRRVPRKADGPEYAIRAVIGQQIATASAATIAAGLAERYGEPVDDPDGGLTRLFPSPEAIAAADPAHLPMPGKRKATVLALADALAAGRVDVGPGADWGRTRAALAEVPGVGPWTIEMIAMRALGDPDAFPVKDLGVIKGARHLDLGAGRALEARSQAWRPWRAYAVQYLWASSEHPTNHLPTDDRETAT</sequence>
<dbReference type="PANTHER" id="PTHR43003">
    <property type="entry name" value="DNA-3-METHYLADENINE GLYCOSYLASE"/>
    <property type="match status" value="1"/>
</dbReference>
<evidence type="ECO:0000256" key="2">
    <source>
        <dbReference type="ARBA" id="ARBA00001947"/>
    </source>
</evidence>
<evidence type="ECO:0000256" key="9">
    <source>
        <dbReference type="ARBA" id="ARBA00023015"/>
    </source>
</evidence>
<dbReference type="InterPro" id="IPR003265">
    <property type="entry name" value="HhH-GPD_domain"/>
</dbReference>
<dbReference type="InterPro" id="IPR009057">
    <property type="entry name" value="Homeodomain-like_sf"/>
</dbReference>
<dbReference type="Pfam" id="PF12833">
    <property type="entry name" value="HTH_18"/>
    <property type="match status" value="1"/>
</dbReference>
<comment type="cofactor">
    <cofactor evidence="2">
        <name>Zn(2+)</name>
        <dbReference type="ChEBI" id="CHEBI:29105"/>
    </cofactor>
</comment>
<keyword evidence="5" id="KW-0808">Transferase</keyword>
<dbReference type="Gene3D" id="1.10.1670.10">
    <property type="entry name" value="Helix-hairpin-Helix base-excision DNA repair enzymes (C-terminal)"/>
    <property type="match status" value="1"/>
</dbReference>
<comment type="caution">
    <text evidence="15">The sequence shown here is derived from an EMBL/GenBank/DDBJ whole genome shotgun (WGS) entry which is preliminary data.</text>
</comment>
<dbReference type="SMART" id="SM00478">
    <property type="entry name" value="ENDO3c"/>
    <property type="match status" value="1"/>
</dbReference>
<evidence type="ECO:0000256" key="5">
    <source>
        <dbReference type="ARBA" id="ARBA00022679"/>
    </source>
</evidence>
<dbReference type="SUPFAM" id="SSF57884">
    <property type="entry name" value="Ada DNA repair protein, N-terminal domain (N-Ada 10)"/>
    <property type="match status" value="1"/>
</dbReference>
<accession>A0ABP5SFS3</accession>
<dbReference type="Pfam" id="PF00730">
    <property type="entry name" value="HhH-GPD"/>
    <property type="match status" value="1"/>
</dbReference>
<keyword evidence="9" id="KW-0805">Transcription regulation</keyword>
<dbReference type="InterPro" id="IPR037046">
    <property type="entry name" value="AlkA_N_sf"/>
</dbReference>
<dbReference type="Pfam" id="PF02805">
    <property type="entry name" value="Ada_Zn_binding"/>
    <property type="match status" value="1"/>
</dbReference>
<proteinExistence type="predicted"/>
<dbReference type="Gene3D" id="3.30.310.20">
    <property type="entry name" value="DNA-3-methyladenine glycosylase AlkA, N-terminal domain"/>
    <property type="match status" value="1"/>
</dbReference>
<dbReference type="SUPFAM" id="SSF55945">
    <property type="entry name" value="TATA-box binding protein-like"/>
    <property type="match status" value="1"/>
</dbReference>
<dbReference type="InterPro" id="IPR010316">
    <property type="entry name" value="AlkA_N"/>
</dbReference>
<dbReference type="InterPro" id="IPR018062">
    <property type="entry name" value="HTH_AraC-typ_CS"/>
</dbReference>
<dbReference type="InterPro" id="IPR035451">
    <property type="entry name" value="Ada-like_dom_sf"/>
</dbReference>
<keyword evidence="11" id="KW-0010">Activator</keyword>
<evidence type="ECO:0000256" key="10">
    <source>
        <dbReference type="ARBA" id="ARBA00023125"/>
    </source>
</evidence>
<dbReference type="EMBL" id="BAAASX010000002">
    <property type="protein sequence ID" value="GAA2330155.1"/>
    <property type="molecule type" value="Genomic_DNA"/>
</dbReference>
<keyword evidence="4" id="KW-0489">Methyltransferase</keyword>
<evidence type="ECO:0000313" key="16">
    <source>
        <dbReference type="Proteomes" id="UP001501584"/>
    </source>
</evidence>
<dbReference type="Gene3D" id="3.40.10.10">
    <property type="entry name" value="DNA Methylphosphotriester Repair Domain"/>
    <property type="match status" value="1"/>
</dbReference>
<keyword evidence="6" id="KW-0479">Metal-binding</keyword>
<keyword evidence="16" id="KW-1185">Reference proteome</keyword>
<dbReference type="Gene3D" id="1.10.340.30">
    <property type="entry name" value="Hypothetical protein, domain 2"/>
    <property type="match status" value="1"/>
</dbReference>
<keyword evidence="8" id="KW-0862">Zinc</keyword>
<dbReference type="InterPro" id="IPR051912">
    <property type="entry name" value="Alkylbase_DNA_Glycosylase/TA"/>
</dbReference>
<organism evidence="15 16">
    <name type="scientific">Glycomyces rutgersensis</name>
    <dbReference type="NCBI Taxonomy" id="58115"/>
    <lineage>
        <taxon>Bacteria</taxon>
        <taxon>Bacillati</taxon>
        <taxon>Actinomycetota</taxon>
        <taxon>Actinomycetes</taxon>
        <taxon>Glycomycetales</taxon>
        <taxon>Glycomycetaceae</taxon>
        <taxon>Glycomyces</taxon>
    </lineage>
</organism>
<dbReference type="InterPro" id="IPR011257">
    <property type="entry name" value="DNA_glycosylase"/>
</dbReference>